<accession>A9I6V2</accession>
<dbReference type="GO" id="GO:0022857">
    <property type="term" value="F:transmembrane transporter activity"/>
    <property type="evidence" value="ECO:0007669"/>
    <property type="project" value="InterPro"/>
</dbReference>
<dbReference type="Gene3D" id="1.20.1250.20">
    <property type="entry name" value="MFS general substrate transporter like domains"/>
    <property type="match status" value="1"/>
</dbReference>
<evidence type="ECO:0000313" key="9">
    <source>
        <dbReference type="Proteomes" id="UP000001225"/>
    </source>
</evidence>
<dbReference type="PANTHER" id="PTHR23501:SF154">
    <property type="entry name" value="MULTIDRUG-EFFLUX TRANSPORTER RV1634-RELATED"/>
    <property type="match status" value="1"/>
</dbReference>
<feature type="transmembrane region" description="Helical" evidence="6">
    <location>
        <begin position="403"/>
        <end position="424"/>
    </location>
</feature>
<dbReference type="PROSITE" id="PS50850">
    <property type="entry name" value="MFS"/>
    <property type="match status" value="1"/>
</dbReference>
<protein>
    <submittedName>
        <fullName evidence="8">Probable transport transmembrane protein</fullName>
    </submittedName>
</protein>
<organism evidence="8 9">
    <name type="scientific">Bordetella petrii (strain ATCC BAA-461 / DSM 12804 / CCUG 43448 / CIP 107267 / Se-1111R)</name>
    <dbReference type="NCBI Taxonomy" id="340100"/>
    <lineage>
        <taxon>Bacteria</taxon>
        <taxon>Pseudomonadati</taxon>
        <taxon>Pseudomonadota</taxon>
        <taxon>Betaproteobacteria</taxon>
        <taxon>Burkholderiales</taxon>
        <taxon>Alcaligenaceae</taxon>
        <taxon>Bordetella</taxon>
    </lineage>
</organism>
<feature type="transmembrane region" description="Helical" evidence="6">
    <location>
        <begin position="118"/>
        <end position="135"/>
    </location>
</feature>
<dbReference type="eggNOG" id="COG2814">
    <property type="taxonomic scope" value="Bacteria"/>
</dbReference>
<dbReference type="EMBL" id="AM902716">
    <property type="protein sequence ID" value="CAP44345.1"/>
    <property type="molecule type" value="Genomic_DNA"/>
</dbReference>
<feature type="transmembrane region" description="Helical" evidence="6">
    <location>
        <begin position="233"/>
        <end position="249"/>
    </location>
</feature>
<feature type="region of interest" description="Disordered" evidence="5">
    <location>
        <begin position="473"/>
        <end position="494"/>
    </location>
</feature>
<dbReference type="PANTHER" id="PTHR23501">
    <property type="entry name" value="MAJOR FACILITATOR SUPERFAMILY"/>
    <property type="match status" value="1"/>
</dbReference>
<dbReference type="InterPro" id="IPR011701">
    <property type="entry name" value="MFS"/>
</dbReference>
<keyword evidence="2 6" id="KW-0812">Transmembrane</keyword>
<evidence type="ECO:0000256" key="2">
    <source>
        <dbReference type="ARBA" id="ARBA00022692"/>
    </source>
</evidence>
<gene>
    <name evidence="8" type="ordered locus">Bpet3997</name>
</gene>
<reference evidence="8 9" key="1">
    <citation type="journal article" date="2008" name="BMC Genomics">
        <title>The missing link: Bordetella petrii is endowed with both the metabolic versatility of environmental bacteria and virulence traits of pathogenic Bordetellae.</title>
        <authorList>
            <person name="Gross R."/>
            <person name="Guzman C.A."/>
            <person name="Sebaihia M."/>
            <person name="Martins Dos Santos V.A."/>
            <person name="Pieper D.H."/>
            <person name="Koebnik R."/>
            <person name="Lechner M."/>
            <person name="Bartels D."/>
            <person name="Buhrmester J."/>
            <person name="Choudhuri J.V."/>
            <person name="Ebensen T."/>
            <person name="Gaigalat L."/>
            <person name="Herrmann S."/>
            <person name="Khachane A.N."/>
            <person name="Larisch C."/>
            <person name="Link S."/>
            <person name="Linke B."/>
            <person name="Meyer F."/>
            <person name="Mormann S."/>
            <person name="Nakunst D."/>
            <person name="Rueckert C."/>
            <person name="Schneiker-Bekel S."/>
            <person name="Schulze K."/>
            <person name="Vorhoelter F.J."/>
            <person name="Yevsa T."/>
            <person name="Engle J.T."/>
            <person name="Goldman W.E."/>
            <person name="Puehler A."/>
            <person name="Goebel U.B."/>
            <person name="Goesmann A."/>
            <person name="Bloecker H."/>
            <person name="Kaiser O."/>
            <person name="Martinez-Arias R."/>
        </authorList>
    </citation>
    <scope>NUCLEOTIDE SEQUENCE [LARGE SCALE GENOMIC DNA]</scope>
    <source>
        <strain evidence="9">ATCC BAA-461 / DSM 12804 / CCUG 43448 / CIP 107267 / Se-1111R</strain>
    </source>
</reference>
<keyword evidence="9" id="KW-1185">Reference proteome</keyword>
<feature type="transmembrane region" description="Helical" evidence="6">
    <location>
        <begin position="362"/>
        <end position="383"/>
    </location>
</feature>
<dbReference type="InterPro" id="IPR036259">
    <property type="entry name" value="MFS_trans_sf"/>
</dbReference>
<dbReference type="STRING" id="94624.Bpet3997"/>
<feature type="transmembrane region" description="Helical" evidence="6">
    <location>
        <begin position="270"/>
        <end position="293"/>
    </location>
</feature>
<evidence type="ECO:0000256" key="1">
    <source>
        <dbReference type="ARBA" id="ARBA00004141"/>
    </source>
</evidence>
<feature type="transmembrane region" description="Helical" evidence="6">
    <location>
        <begin position="174"/>
        <end position="195"/>
    </location>
</feature>
<dbReference type="KEGG" id="bpt:Bpet3997"/>
<dbReference type="Pfam" id="PF07690">
    <property type="entry name" value="MFS_1"/>
    <property type="match status" value="1"/>
</dbReference>
<dbReference type="AlphaFoldDB" id="A9I6V2"/>
<dbReference type="InterPro" id="IPR020846">
    <property type="entry name" value="MFS_dom"/>
</dbReference>
<keyword evidence="3 6" id="KW-1133">Transmembrane helix</keyword>
<evidence type="ECO:0000313" key="8">
    <source>
        <dbReference type="EMBL" id="CAP44345.1"/>
    </source>
</evidence>
<feature type="transmembrane region" description="Helical" evidence="6">
    <location>
        <begin position="54"/>
        <end position="78"/>
    </location>
</feature>
<feature type="transmembrane region" description="Helical" evidence="6">
    <location>
        <begin position="444"/>
        <end position="465"/>
    </location>
</feature>
<feature type="transmembrane region" description="Helical" evidence="6">
    <location>
        <begin position="21"/>
        <end position="42"/>
    </location>
</feature>
<dbReference type="SUPFAM" id="SSF103473">
    <property type="entry name" value="MFS general substrate transporter"/>
    <property type="match status" value="1"/>
</dbReference>
<dbReference type="GO" id="GO:0005886">
    <property type="term" value="C:plasma membrane"/>
    <property type="evidence" value="ECO:0007669"/>
    <property type="project" value="TreeGrafter"/>
</dbReference>
<feature type="domain" description="Major facilitator superfamily (MFS) profile" evidence="7">
    <location>
        <begin position="20"/>
        <end position="466"/>
    </location>
</feature>
<feature type="compositionally biased region" description="Polar residues" evidence="5">
    <location>
        <begin position="484"/>
        <end position="494"/>
    </location>
</feature>
<keyword evidence="4 6" id="KW-0472">Membrane</keyword>
<feature type="transmembrane region" description="Helical" evidence="6">
    <location>
        <begin position="335"/>
        <end position="356"/>
    </location>
</feature>
<evidence type="ECO:0000256" key="4">
    <source>
        <dbReference type="ARBA" id="ARBA00023136"/>
    </source>
</evidence>
<proteinExistence type="predicted"/>
<evidence type="ECO:0000256" key="6">
    <source>
        <dbReference type="SAM" id="Phobius"/>
    </source>
</evidence>
<feature type="transmembrane region" description="Helical" evidence="6">
    <location>
        <begin position="305"/>
        <end position="323"/>
    </location>
</feature>
<evidence type="ECO:0000256" key="5">
    <source>
        <dbReference type="SAM" id="MobiDB-lite"/>
    </source>
</evidence>
<evidence type="ECO:0000259" key="7">
    <source>
        <dbReference type="PROSITE" id="PS50850"/>
    </source>
</evidence>
<evidence type="ECO:0000256" key="3">
    <source>
        <dbReference type="ARBA" id="ARBA00022989"/>
    </source>
</evidence>
<name>A9I6V2_BORPD</name>
<feature type="transmembrane region" description="Helical" evidence="6">
    <location>
        <begin position="147"/>
        <end position="168"/>
    </location>
</feature>
<comment type="subcellular location">
    <subcellularLocation>
        <location evidence="1">Membrane</location>
        <topology evidence="1">Multi-pass membrane protein</topology>
    </subcellularLocation>
</comment>
<sequence>MSTQQEGSWRDLFSGKNLGCSIALSGGVALHAINIYVATTVLPSVVQDIGGLDLYAWNTTLFVVASILGSALTARLLAMAGSRGAYATAGVLFIAGSLVCALAPAMPVMLLGRTLQGLGGGFLFALCYAMIYAVFDERLWPRAMALISGMWGVATLLGPAVGGVFAQMDAWRAAFGSLAPLTLLYALLVWLVLPARTRGQAGQSTRLPVTQLLLLTVAVLAVSAGSISPDPRWNLGGLGLAVILVWLLVRKDFTSDTRLLPKNALRLTSPLLPLYLTIGLLVMGMTSETFVPYFLQTLHARTPLLSGYMAALMAAGWTVSEIWSSGWTGAALRRAIVSGPALVLAGMVILAFTMPLHAQGDGLVLACASLGLALVGFGIGLGWPHLLTRILQVAPAGDQDAAATSITTVQLFATALGSALAGMLANLGGLSEPGGVAGTSGAAWWLFSVLALAPLLAIFSAARVATAIRQGAALRSGPPGDEATTLSSPQVAKW</sequence>
<feature type="transmembrane region" description="Helical" evidence="6">
    <location>
        <begin position="85"/>
        <end position="106"/>
    </location>
</feature>
<feature type="transmembrane region" description="Helical" evidence="6">
    <location>
        <begin position="207"/>
        <end position="227"/>
    </location>
</feature>
<dbReference type="Proteomes" id="UP000001225">
    <property type="component" value="Chromosome"/>
</dbReference>